<evidence type="ECO:0000256" key="10">
    <source>
        <dbReference type="SAM" id="MobiDB-lite"/>
    </source>
</evidence>
<name>A0A1D3D9S1_9EIME</name>
<keyword evidence="7" id="KW-0206">Cytoskeleton</keyword>
<comment type="similarity">
    <text evidence="2">Belongs to the flagellar radial spoke RSP3 family.</text>
</comment>
<dbReference type="InParanoid" id="A0A1D3D9S1"/>
<keyword evidence="6" id="KW-0969">Cilium</keyword>
<comment type="subcellular location">
    <subcellularLocation>
        <location evidence="1">Cytoplasm</location>
        <location evidence="1">Cytoskeleton</location>
        <location evidence="1">Flagellum axoneme</location>
    </subcellularLocation>
</comment>
<dbReference type="Pfam" id="PF06098">
    <property type="entry name" value="Radial_spoke_3"/>
    <property type="match status" value="1"/>
</dbReference>
<keyword evidence="3" id="KW-0963">Cytoplasm</keyword>
<sequence>MATLGPRLPPAASPATDTLTPRPPVRSCNMMFDKRILRGVPFKLLKEQESPLASSSSVFSRDKLMRAQRTSAQASLLKQKQKHQRQPQQRTMRGATVVPSFPVDGGKEIGLQTDPHIVTLTAVTKEADASAQTDAIRDRPMSPLLALRAELVDAHTQIQDGELFNFDEEVVPVLEVLIGRVIEQSLSEVVQEEELTAIQQQQLRFVGLSLCYYLPAKARRVAEAAAHVKLEQFAAQKRDAVAFAKKLLKGSDAALLEELREEGLFLAPSTVSCRCEGIFQTDMCGYYIWRAGTADRVANAALSPVVAVMSDLVTARQRQALAHAEKKKKQVEAFDNRIAQRRREAEERRLMKGVDTLEATREMERMEKEREALENAMLANEDHNVLLLPNDEEEELHTEQASQEAQQTEEHSKLEE</sequence>
<dbReference type="PANTHER" id="PTHR21648:SF0">
    <property type="entry name" value="RADIAL SPOKE HEAD PROTEIN 3 HOMOLOG"/>
    <property type="match status" value="1"/>
</dbReference>
<evidence type="ECO:0000313" key="12">
    <source>
        <dbReference type="Proteomes" id="UP000095192"/>
    </source>
</evidence>
<comment type="caution">
    <text evidence="11">The sequence shown here is derived from an EMBL/GenBank/DDBJ whole genome shotgun (WGS) entry which is preliminary data.</text>
</comment>
<feature type="region of interest" description="Disordered" evidence="10">
    <location>
        <begin position="1"/>
        <end position="26"/>
    </location>
</feature>
<feature type="region of interest" description="Disordered" evidence="10">
    <location>
        <begin position="69"/>
        <end position="99"/>
    </location>
</feature>
<evidence type="ECO:0000256" key="6">
    <source>
        <dbReference type="ARBA" id="ARBA00023069"/>
    </source>
</evidence>
<evidence type="ECO:0000256" key="2">
    <source>
        <dbReference type="ARBA" id="ARBA00006737"/>
    </source>
</evidence>
<protein>
    <submittedName>
        <fullName evidence="11">Uncharacterized protein</fullName>
    </submittedName>
</protein>
<dbReference type="VEuPathDB" id="ToxoDB:cyc_03626"/>
<dbReference type="InterPro" id="IPR009290">
    <property type="entry name" value="Radial_spoke_3"/>
</dbReference>
<evidence type="ECO:0000256" key="5">
    <source>
        <dbReference type="ARBA" id="ARBA00022846"/>
    </source>
</evidence>
<dbReference type="AlphaFoldDB" id="A0A1D3D9S1"/>
<dbReference type="GO" id="GO:0005929">
    <property type="term" value="C:cilium"/>
    <property type="evidence" value="ECO:0007669"/>
    <property type="project" value="TreeGrafter"/>
</dbReference>
<evidence type="ECO:0000313" key="11">
    <source>
        <dbReference type="EMBL" id="OEH80188.1"/>
    </source>
</evidence>
<dbReference type="EMBL" id="JROU02000173">
    <property type="protein sequence ID" value="OEH80188.1"/>
    <property type="molecule type" value="Genomic_DNA"/>
</dbReference>
<keyword evidence="4" id="KW-0597">Phosphoprotein</keyword>
<accession>A0A1D3D9S1</accession>
<feature type="coiled-coil region" evidence="9">
    <location>
        <begin position="324"/>
        <end position="383"/>
    </location>
</feature>
<evidence type="ECO:0000256" key="1">
    <source>
        <dbReference type="ARBA" id="ARBA00004611"/>
    </source>
</evidence>
<keyword evidence="5" id="KW-0282">Flagellum</keyword>
<organism evidence="11 12">
    <name type="scientific">Cyclospora cayetanensis</name>
    <dbReference type="NCBI Taxonomy" id="88456"/>
    <lineage>
        <taxon>Eukaryota</taxon>
        <taxon>Sar</taxon>
        <taxon>Alveolata</taxon>
        <taxon>Apicomplexa</taxon>
        <taxon>Conoidasida</taxon>
        <taxon>Coccidia</taxon>
        <taxon>Eucoccidiorida</taxon>
        <taxon>Eimeriorina</taxon>
        <taxon>Eimeriidae</taxon>
        <taxon>Cyclospora</taxon>
    </lineage>
</organism>
<dbReference type="VEuPathDB" id="ToxoDB:LOC34620291"/>
<keyword evidence="12" id="KW-1185">Reference proteome</keyword>
<keyword evidence="8" id="KW-0966">Cell projection</keyword>
<evidence type="ECO:0000256" key="8">
    <source>
        <dbReference type="ARBA" id="ARBA00023273"/>
    </source>
</evidence>
<dbReference type="Proteomes" id="UP000095192">
    <property type="component" value="Unassembled WGS sequence"/>
</dbReference>
<evidence type="ECO:0000256" key="9">
    <source>
        <dbReference type="SAM" id="Coils"/>
    </source>
</evidence>
<feature type="region of interest" description="Disordered" evidence="10">
    <location>
        <begin position="388"/>
        <end position="416"/>
    </location>
</feature>
<keyword evidence="9" id="KW-0175">Coiled coil</keyword>
<evidence type="ECO:0000256" key="3">
    <source>
        <dbReference type="ARBA" id="ARBA00022490"/>
    </source>
</evidence>
<dbReference type="PANTHER" id="PTHR21648">
    <property type="entry name" value="FLAGELLAR RADIAL SPOKE PROTEIN 3"/>
    <property type="match status" value="1"/>
</dbReference>
<proteinExistence type="inferred from homology"/>
<evidence type="ECO:0000256" key="7">
    <source>
        <dbReference type="ARBA" id="ARBA00023212"/>
    </source>
</evidence>
<evidence type="ECO:0000256" key="4">
    <source>
        <dbReference type="ARBA" id="ARBA00022553"/>
    </source>
</evidence>
<reference evidence="11 12" key="1">
    <citation type="journal article" date="2016" name="BMC Genomics">
        <title>Comparative genomics reveals Cyclospora cayetanensis possesses coccidia-like metabolism and invasion components but unique surface antigens.</title>
        <authorList>
            <person name="Liu S."/>
            <person name="Wang L."/>
            <person name="Zheng H."/>
            <person name="Xu Z."/>
            <person name="Roellig D.M."/>
            <person name="Li N."/>
            <person name="Frace M.A."/>
            <person name="Tang K."/>
            <person name="Arrowood M.J."/>
            <person name="Moss D.M."/>
            <person name="Zhang L."/>
            <person name="Feng Y."/>
            <person name="Xiao L."/>
        </authorList>
    </citation>
    <scope>NUCLEOTIDE SEQUENCE [LARGE SCALE GENOMIC DNA]</scope>
    <source>
        <strain evidence="11 12">CHN_HEN01</strain>
    </source>
</reference>
<gene>
    <name evidence="11" type="ORF">cyc_03626</name>
</gene>